<reference evidence="9 10" key="1">
    <citation type="submission" date="2020-08" db="EMBL/GenBank/DDBJ databases">
        <authorList>
            <person name="Koutsovoulos G."/>
            <person name="Danchin GJ E."/>
        </authorList>
    </citation>
    <scope>NUCLEOTIDE SEQUENCE [LARGE SCALE GENOMIC DNA]</scope>
</reference>
<evidence type="ECO:0000256" key="7">
    <source>
        <dbReference type="SAM" id="MobiDB-lite"/>
    </source>
</evidence>
<dbReference type="InterPro" id="IPR016024">
    <property type="entry name" value="ARM-type_fold"/>
</dbReference>
<dbReference type="GO" id="GO:0098609">
    <property type="term" value="P:cell-cell adhesion"/>
    <property type="evidence" value="ECO:0007669"/>
    <property type="project" value="InterPro"/>
</dbReference>
<proteinExistence type="inferred from homology"/>
<dbReference type="SMART" id="SM00185">
    <property type="entry name" value="ARM"/>
    <property type="match status" value="4"/>
</dbReference>
<dbReference type="GO" id="GO:0005886">
    <property type="term" value="C:plasma membrane"/>
    <property type="evidence" value="ECO:0007669"/>
    <property type="project" value="TreeGrafter"/>
</dbReference>
<dbReference type="EMBL" id="CAJEWN010000030">
    <property type="protein sequence ID" value="CAD2142569.1"/>
    <property type="molecule type" value="Genomic_DNA"/>
</dbReference>
<dbReference type="PANTHER" id="PTHR10372:SF27">
    <property type="entry name" value="ADHERENS JUNCTION PROTEIN P120"/>
    <property type="match status" value="1"/>
</dbReference>
<dbReference type="InterPro" id="IPR000225">
    <property type="entry name" value="Armadillo"/>
</dbReference>
<accession>A0A6V7U3P8</accession>
<comment type="subcellular location">
    <subcellularLocation>
        <location evidence="1">Cell junction</location>
    </subcellularLocation>
</comment>
<organism evidence="9 10">
    <name type="scientific">Meloidogyne enterolobii</name>
    <name type="common">Root-knot nematode worm</name>
    <name type="synonym">Meloidogyne mayaguensis</name>
    <dbReference type="NCBI Taxonomy" id="390850"/>
    <lineage>
        <taxon>Eukaryota</taxon>
        <taxon>Metazoa</taxon>
        <taxon>Ecdysozoa</taxon>
        <taxon>Nematoda</taxon>
        <taxon>Chromadorea</taxon>
        <taxon>Rhabditida</taxon>
        <taxon>Tylenchina</taxon>
        <taxon>Tylenchomorpha</taxon>
        <taxon>Tylenchoidea</taxon>
        <taxon>Meloidogynidae</taxon>
        <taxon>Meloidogyninae</taxon>
        <taxon>Meloidogyne</taxon>
    </lineage>
</organism>
<feature type="region of interest" description="Disordered" evidence="7">
    <location>
        <begin position="1358"/>
        <end position="1400"/>
    </location>
</feature>
<dbReference type="Pfam" id="PF00041">
    <property type="entry name" value="fn3"/>
    <property type="match status" value="3"/>
</dbReference>
<dbReference type="Gene3D" id="1.25.10.10">
    <property type="entry name" value="Leucine-rich Repeat Variant"/>
    <property type="match status" value="1"/>
</dbReference>
<dbReference type="PROSITE" id="PS50853">
    <property type="entry name" value="FN3"/>
    <property type="match status" value="4"/>
</dbReference>
<sequence length="1495" mass="168315">MLTTFNNSLKEGAGTSKRESVREQPDKQEEEEEEVIALPLWQDSGGQPIKLPMESIPEVEEIEGGSFGSPSSSFMSQPIQKTTINLTSPSKNLDGHVQETKQKRLEIYRTEEIDTLVSTLPKEKIPPEWDKLSSEEIVNDPKMAHTYITEIPGGLPPTARGNKYSYIYESKLENDNEIQQEKQQNNLINNLKINNGIIIENGKTEQEEKQLGEEICTDEDGIERRCKSTQKITRITKITTTRSVKQFPVEPGDLYFDADGNPILNGFDAGGGRASDFSRCSPSEDDFLPSSSAGTIIADDHSIGIDLINTTKRSCEREVSPKGLDEIDGKTKRETPSAPGIPQITECFEEIIEGEADIVPLTISLCWSSPEFEGTAGPLIGYRVEFRRSELEEWEPAHDDLLGENECKITNLDPEDHYQFRVVGANMAGFGIPSEACPAIRLRPESTQFGTEAQYPPPPPSQPQIINIGTDNTTIEWKNLTEGNYKYLVQYREINTLNWINAINSPIKENKFKVANLRPNGEYEFRIICLDENGKNSTSLSSGLIRIRPPAPIRNGKISSQNLKSKDLAAPEAPGKPKVLESGSNWIHLHWDTPIPSTSYDISSSPFDSNLAYLIEIREFGVGNSVWKQLFDRTTGQGIVNYTTVNDHFVVDNLSSEFKYEFRIWSISLNNGLHSSLPSPISEPINLLNQTSDWQPKLPSLTSQTLNNKKVPERPSAPEYLEFFPTSLTLCWQPAKSSLPVQGYEIEFRDPMQDASNWYRLTTDSLIKTCKTSIGSLLCGHQYQFRILARNSVGLSQPSDPSPLVTIGGGVGNQGGSKETTKNNLIPLMEEMFVRESPPLPDRDDSPPPIYRQSESSLQWRDPTLKEVIDYLKSPDPNLILDASGYLQHLTFNNDLIKEETRNYGGIECLINLLNSPNQEILRNVCGCLKNLAFGKLNDANKRLIYQKNGLKSLAQLLKTCQNSLVHEEATGALWNISSADELKEPILNQTAEAVIRHTVLPSWEILSTQQQQQQPTSSSIQINRNPSRRFLRSTPGLVETLLNFLHFATLKNQLDTRSCENVICLLRNLSYRIQEVVDNKYDPNKIKYSMMKEKENVINGRQLSPRSNERSKSAPSGSPKLDITPNKKGGKFFSRRRKKSEIELSNSNNNENVATSISGPQLLWNPSTIRLYLKILEESANCEILEASAAAIQNLAGCPFYGSLLVRETVRIEKGLPILVELLRLREDRVVCAVARNLELIGKFALSDILIKIPSYQELELIKEQQPKQQIPSDSTLNAILGILWEIVRLNSEMAKLVHSTIEGTERLRALAKSYPIYGRKTCKYATQVLYMMWQHKDLHELFKEFGLEESDFYSGTTTASSLNKSRSTSKEIISSKQQHYSPSSLTTTLARPFSSQGMERPTNLLLTQQTTNNYETLNNTPTSKSVSVSPYQSSLIQQQQQQQLIRQTPPNFNNQRNNNNFQKPPIDQLYSSVQKNNENLQKQQRRQSIDSWV</sequence>
<dbReference type="InterPro" id="IPR003961">
    <property type="entry name" value="FN3_dom"/>
</dbReference>
<feature type="region of interest" description="Disordered" evidence="7">
    <location>
        <begin position="836"/>
        <end position="856"/>
    </location>
</feature>
<feature type="region of interest" description="Disordered" evidence="7">
    <location>
        <begin position="1098"/>
        <end position="1132"/>
    </location>
</feature>
<feature type="domain" description="Fibronectin type-III" evidence="8">
    <location>
        <begin position="459"/>
        <end position="550"/>
    </location>
</feature>
<keyword evidence="3" id="KW-0677">Repeat</keyword>
<dbReference type="PROSITE" id="PS50176">
    <property type="entry name" value="ARM_REPEAT"/>
    <property type="match status" value="2"/>
</dbReference>
<feature type="repeat" description="ARM" evidence="6">
    <location>
        <begin position="905"/>
        <end position="933"/>
    </location>
</feature>
<keyword evidence="5" id="KW-0965">Cell junction</keyword>
<evidence type="ECO:0000313" key="10">
    <source>
        <dbReference type="Proteomes" id="UP000580250"/>
    </source>
</evidence>
<dbReference type="OrthoDB" id="3245100at2759"/>
<evidence type="ECO:0000256" key="1">
    <source>
        <dbReference type="ARBA" id="ARBA00004282"/>
    </source>
</evidence>
<dbReference type="PANTHER" id="PTHR10372">
    <property type="entry name" value="PLAKOPHILLIN-RELATED"/>
    <property type="match status" value="1"/>
</dbReference>
<evidence type="ECO:0000256" key="6">
    <source>
        <dbReference type="PROSITE-ProRule" id="PRU00259"/>
    </source>
</evidence>
<feature type="repeat" description="ARM" evidence="6">
    <location>
        <begin position="949"/>
        <end position="992"/>
    </location>
</feature>
<evidence type="ECO:0000256" key="2">
    <source>
        <dbReference type="ARBA" id="ARBA00005462"/>
    </source>
</evidence>
<feature type="region of interest" description="Disordered" evidence="7">
    <location>
        <begin position="318"/>
        <end position="341"/>
    </location>
</feature>
<dbReference type="InterPro" id="IPR028435">
    <property type="entry name" value="Plakophilin/d_Catenin"/>
</dbReference>
<feature type="compositionally biased region" description="Basic and acidic residues" evidence="7">
    <location>
        <begin position="318"/>
        <end position="335"/>
    </location>
</feature>
<name>A0A6V7U3P8_MELEN</name>
<dbReference type="SUPFAM" id="SSF49265">
    <property type="entry name" value="Fibronectin type III"/>
    <property type="match status" value="2"/>
</dbReference>
<dbReference type="SMART" id="SM00060">
    <property type="entry name" value="FN3"/>
    <property type="match status" value="4"/>
</dbReference>
<comment type="caution">
    <text evidence="9">The sequence shown here is derived from an EMBL/GenBank/DDBJ whole genome shotgun (WGS) entry which is preliminary data.</text>
</comment>
<dbReference type="GO" id="GO:0005634">
    <property type="term" value="C:nucleus"/>
    <property type="evidence" value="ECO:0007669"/>
    <property type="project" value="TreeGrafter"/>
</dbReference>
<protein>
    <recommendedName>
        <fullName evidence="8">Fibronectin type-III domain-containing protein</fullName>
    </recommendedName>
</protein>
<evidence type="ECO:0000313" key="9">
    <source>
        <dbReference type="EMBL" id="CAD2142569.1"/>
    </source>
</evidence>
<dbReference type="InterPro" id="IPR011989">
    <property type="entry name" value="ARM-like"/>
</dbReference>
<evidence type="ECO:0000256" key="4">
    <source>
        <dbReference type="ARBA" id="ARBA00022889"/>
    </source>
</evidence>
<evidence type="ECO:0000256" key="3">
    <source>
        <dbReference type="ARBA" id="ARBA00022737"/>
    </source>
</evidence>
<evidence type="ECO:0000259" key="8">
    <source>
        <dbReference type="PROSITE" id="PS50853"/>
    </source>
</evidence>
<dbReference type="GO" id="GO:0005912">
    <property type="term" value="C:adherens junction"/>
    <property type="evidence" value="ECO:0007669"/>
    <property type="project" value="TreeGrafter"/>
</dbReference>
<feature type="region of interest" description="Disordered" evidence="7">
    <location>
        <begin position="1416"/>
        <end position="1446"/>
    </location>
</feature>
<comment type="similarity">
    <text evidence="2">Belongs to the beta-catenin family.</text>
</comment>
<dbReference type="Pfam" id="PF00514">
    <property type="entry name" value="Arm"/>
    <property type="match status" value="2"/>
</dbReference>
<evidence type="ECO:0000256" key="5">
    <source>
        <dbReference type="ARBA" id="ARBA00022949"/>
    </source>
</evidence>
<dbReference type="GO" id="GO:0005737">
    <property type="term" value="C:cytoplasm"/>
    <property type="evidence" value="ECO:0007669"/>
    <property type="project" value="TreeGrafter"/>
</dbReference>
<feature type="region of interest" description="Disordered" evidence="7">
    <location>
        <begin position="1"/>
        <end position="51"/>
    </location>
</feature>
<gene>
    <name evidence="9" type="ORF">MENT_LOCUS7276</name>
</gene>
<feature type="compositionally biased region" description="Polar residues" evidence="7">
    <location>
        <begin position="1358"/>
        <end position="1399"/>
    </location>
</feature>
<feature type="domain" description="Fibronectin type-III" evidence="8">
    <location>
        <begin position="338"/>
        <end position="445"/>
    </location>
</feature>
<dbReference type="Proteomes" id="UP000580250">
    <property type="component" value="Unassembled WGS sequence"/>
</dbReference>
<keyword evidence="4" id="KW-0130">Cell adhesion</keyword>
<dbReference type="Gene3D" id="2.60.40.10">
    <property type="entry name" value="Immunoglobulins"/>
    <property type="match status" value="4"/>
</dbReference>
<dbReference type="CDD" id="cd00063">
    <property type="entry name" value="FN3"/>
    <property type="match status" value="4"/>
</dbReference>
<feature type="domain" description="Fibronectin type-III" evidence="8">
    <location>
        <begin position="714"/>
        <end position="809"/>
    </location>
</feature>
<feature type="domain" description="Fibronectin type-III" evidence="8">
    <location>
        <begin position="573"/>
        <end position="691"/>
    </location>
</feature>
<dbReference type="SUPFAM" id="SSF48371">
    <property type="entry name" value="ARM repeat"/>
    <property type="match status" value="1"/>
</dbReference>
<dbReference type="InterPro" id="IPR013783">
    <property type="entry name" value="Ig-like_fold"/>
</dbReference>
<feature type="compositionally biased region" description="Basic and acidic residues" evidence="7">
    <location>
        <begin position="16"/>
        <end position="27"/>
    </location>
</feature>
<dbReference type="InterPro" id="IPR036116">
    <property type="entry name" value="FN3_sf"/>
</dbReference>